<evidence type="ECO:0008006" key="5">
    <source>
        <dbReference type="Google" id="ProtNLM"/>
    </source>
</evidence>
<proteinExistence type="predicted"/>
<keyword evidence="4" id="KW-1185">Reference proteome</keyword>
<accession>A0ABP4REL1</accession>
<keyword evidence="2" id="KW-1133">Transmembrane helix</keyword>
<sequence>MTDVRKPDSAKTDHEALPGPARQGPERISAVVVAVAAIGFSTWVLLTLPIQAALILTVASAVAWIAWIRTTYAYPVRTRKVIAVYLCAIAFQFIHMSEEYTGGFPHEIVELFNSPREWTERAFLLTFVFGFGAAWVLAAAGALYQIRVANFMLWFYALGAGAMNAISHFVFPILKGGYFPGVYTAGGHLIMSALLISLLIKESKRLRQESESHATPSPADL</sequence>
<feature type="transmembrane region" description="Helical" evidence="2">
    <location>
        <begin position="52"/>
        <end position="69"/>
    </location>
</feature>
<gene>
    <name evidence="3" type="ORF">GCM10009744_45630</name>
</gene>
<reference evidence="4" key="1">
    <citation type="journal article" date="2019" name="Int. J. Syst. Evol. Microbiol.">
        <title>The Global Catalogue of Microorganisms (GCM) 10K type strain sequencing project: providing services to taxonomists for standard genome sequencing and annotation.</title>
        <authorList>
            <consortium name="The Broad Institute Genomics Platform"/>
            <consortium name="The Broad Institute Genome Sequencing Center for Infectious Disease"/>
            <person name="Wu L."/>
            <person name="Ma J."/>
        </authorList>
    </citation>
    <scope>NUCLEOTIDE SEQUENCE [LARGE SCALE GENOMIC DNA]</scope>
    <source>
        <strain evidence="4">JCM 14306</strain>
    </source>
</reference>
<organism evidence="3 4">
    <name type="scientific">Kribbella alba</name>
    <dbReference type="NCBI Taxonomy" id="190197"/>
    <lineage>
        <taxon>Bacteria</taxon>
        <taxon>Bacillati</taxon>
        <taxon>Actinomycetota</taxon>
        <taxon>Actinomycetes</taxon>
        <taxon>Propionibacteriales</taxon>
        <taxon>Kribbellaceae</taxon>
        <taxon>Kribbella</taxon>
    </lineage>
</organism>
<dbReference type="RefSeq" id="WP_344113946.1">
    <property type="nucleotide sequence ID" value="NZ_BAAANE010000007.1"/>
</dbReference>
<evidence type="ECO:0000313" key="3">
    <source>
        <dbReference type="EMBL" id="GAA1649075.1"/>
    </source>
</evidence>
<feature type="transmembrane region" description="Helical" evidence="2">
    <location>
        <begin position="122"/>
        <end position="144"/>
    </location>
</feature>
<feature type="transmembrane region" description="Helical" evidence="2">
    <location>
        <begin position="151"/>
        <end position="171"/>
    </location>
</feature>
<evidence type="ECO:0000313" key="4">
    <source>
        <dbReference type="Proteomes" id="UP001501319"/>
    </source>
</evidence>
<feature type="transmembrane region" description="Helical" evidence="2">
    <location>
        <begin position="81"/>
        <end position="97"/>
    </location>
</feature>
<dbReference type="EMBL" id="BAAANE010000007">
    <property type="protein sequence ID" value="GAA1649075.1"/>
    <property type="molecule type" value="Genomic_DNA"/>
</dbReference>
<name>A0ABP4REL1_9ACTN</name>
<feature type="compositionally biased region" description="Basic and acidic residues" evidence="1">
    <location>
        <begin position="1"/>
        <end position="16"/>
    </location>
</feature>
<protein>
    <recommendedName>
        <fullName evidence="5">HXXEE domain-containing protein</fullName>
    </recommendedName>
</protein>
<comment type="caution">
    <text evidence="3">The sequence shown here is derived from an EMBL/GenBank/DDBJ whole genome shotgun (WGS) entry which is preliminary data.</text>
</comment>
<keyword evidence="2" id="KW-0472">Membrane</keyword>
<feature type="transmembrane region" description="Helical" evidence="2">
    <location>
        <begin position="177"/>
        <end position="200"/>
    </location>
</feature>
<dbReference type="Proteomes" id="UP001501319">
    <property type="component" value="Unassembled WGS sequence"/>
</dbReference>
<evidence type="ECO:0000256" key="1">
    <source>
        <dbReference type="SAM" id="MobiDB-lite"/>
    </source>
</evidence>
<keyword evidence="2" id="KW-0812">Transmembrane</keyword>
<feature type="transmembrane region" description="Helical" evidence="2">
    <location>
        <begin position="28"/>
        <end position="46"/>
    </location>
</feature>
<feature type="region of interest" description="Disordered" evidence="1">
    <location>
        <begin position="1"/>
        <end position="23"/>
    </location>
</feature>
<evidence type="ECO:0000256" key="2">
    <source>
        <dbReference type="SAM" id="Phobius"/>
    </source>
</evidence>